<evidence type="ECO:0000313" key="2">
    <source>
        <dbReference type="Proteomes" id="UP000627369"/>
    </source>
</evidence>
<dbReference type="AlphaFoldDB" id="A0A919G6W8"/>
<evidence type="ECO:0000313" key="1">
    <source>
        <dbReference type="EMBL" id="GHH79163.1"/>
    </source>
</evidence>
<accession>A0A919G6W8</accession>
<dbReference type="Proteomes" id="UP000627369">
    <property type="component" value="Unassembled WGS sequence"/>
</dbReference>
<reference evidence="1" key="1">
    <citation type="journal article" date="2014" name="Int. J. Syst. Evol. Microbiol.">
        <title>Complete genome sequence of Corynebacterium casei LMG S-19264T (=DSM 44701T), isolated from a smear-ripened cheese.</title>
        <authorList>
            <consortium name="US DOE Joint Genome Institute (JGI-PGF)"/>
            <person name="Walter F."/>
            <person name="Albersmeier A."/>
            <person name="Kalinowski J."/>
            <person name="Ruckert C."/>
        </authorList>
    </citation>
    <scope>NUCLEOTIDE SEQUENCE</scope>
    <source>
        <strain evidence="1">CGMCC 4.7398</strain>
    </source>
</reference>
<proteinExistence type="predicted"/>
<reference evidence="1" key="2">
    <citation type="submission" date="2020-09" db="EMBL/GenBank/DDBJ databases">
        <authorList>
            <person name="Sun Q."/>
            <person name="Zhou Y."/>
        </authorList>
    </citation>
    <scope>NUCLEOTIDE SEQUENCE</scope>
    <source>
        <strain evidence="1">CGMCC 4.7398</strain>
    </source>
</reference>
<protein>
    <submittedName>
        <fullName evidence="1">Uncharacterized protein</fullName>
    </submittedName>
</protein>
<dbReference type="EMBL" id="BNAS01000009">
    <property type="protein sequence ID" value="GHH79163.1"/>
    <property type="molecule type" value="Genomic_DNA"/>
</dbReference>
<comment type="caution">
    <text evidence="1">The sequence shown here is derived from an EMBL/GenBank/DDBJ whole genome shotgun (WGS) entry which is preliminary data.</text>
</comment>
<keyword evidence="2" id="KW-1185">Reference proteome</keyword>
<gene>
    <name evidence="1" type="ORF">GCM10017772_44250</name>
</gene>
<name>A0A919G6W8_9MICO</name>
<sequence length="130" mass="14217">MISSVAVRIESAELTGEELSELLGPSTWHADRDSLVSARRPDGPRRQMTTWIKESSVSSDEISVHVDSLQDVMRAANHARTQGVDITIDLTFMVEAREMGFIVALEVGLLKRLAELGCGLVADVYNSSTD</sequence>
<organism evidence="1 2">
    <name type="scientific">Promicromonospora soli</name>
    <dbReference type="NCBI Taxonomy" id="2035533"/>
    <lineage>
        <taxon>Bacteria</taxon>
        <taxon>Bacillati</taxon>
        <taxon>Actinomycetota</taxon>
        <taxon>Actinomycetes</taxon>
        <taxon>Micrococcales</taxon>
        <taxon>Promicromonosporaceae</taxon>
        <taxon>Promicromonospora</taxon>
    </lineage>
</organism>